<dbReference type="Proteomes" id="UP000472264">
    <property type="component" value="Chromosome 17"/>
</dbReference>
<accession>A0A665VSQ0</accession>
<feature type="transmembrane region" description="Helical" evidence="1">
    <location>
        <begin position="30"/>
        <end position="55"/>
    </location>
</feature>
<sequence>MPQVCPQWPSTNISGVAEGSSQLHISHLLYLFRGICALFFIFIFFLAYFIFYSSIYDSFFFFLFF</sequence>
<reference evidence="2" key="2">
    <citation type="submission" date="2025-08" db="UniProtKB">
        <authorList>
            <consortium name="Ensembl"/>
        </authorList>
    </citation>
    <scope>IDENTIFICATION</scope>
</reference>
<reference evidence="2" key="3">
    <citation type="submission" date="2025-09" db="UniProtKB">
        <authorList>
            <consortium name="Ensembl"/>
        </authorList>
    </citation>
    <scope>IDENTIFICATION</scope>
</reference>
<reference evidence="2" key="1">
    <citation type="submission" date="2021-04" db="EMBL/GenBank/DDBJ databases">
        <authorList>
            <consortium name="Wellcome Sanger Institute Data Sharing"/>
        </authorList>
    </citation>
    <scope>NUCLEOTIDE SEQUENCE [LARGE SCALE GENOMIC DNA]</scope>
</reference>
<keyword evidence="1" id="KW-0812">Transmembrane</keyword>
<evidence type="ECO:0000313" key="3">
    <source>
        <dbReference type="Proteomes" id="UP000472264"/>
    </source>
</evidence>
<organism evidence="2 3">
    <name type="scientific">Echeneis naucrates</name>
    <name type="common">Live sharksucker</name>
    <dbReference type="NCBI Taxonomy" id="173247"/>
    <lineage>
        <taxon>Eukaryota</taxon>
        <taxon>Metazoa</taxon>
        <taxon>Chordata</taxon>
        <taxon>Craniata</taxon>
        <taxon>Vertebrata</taxon>
        <taxon>Euteleostomi</taxon>
        <taxon>Actinopterygii</taxon>
        <taxon>Neopterygii</taxon>
        <taxon>Teleostei</taxon>
        <taxon>Neoteleostei</taxon>
        <taxon>Acanthomorphata</taxon>
        <taxon>Carangaria</taxon>
        <taxon>Carangiformes</taxon>
        <taxon>Echeneidae</taxon>
        <taxon>Echeneis</taxon>
    </lineage>
</organism>
<evidence type="ECO:0000313" key="2">
    <source>
        <dbReference type="Ensembl" id="ENSENLP00000034854.1"/>
    </source>
</evidence>
<protein>
    <submittedName>
        <fullName evidence="2">Uncharacterized protein</fullName>
    </submittedName>
</protein>
<dbReference type="AlphaFoldDB" id="A0A665VSQ0"/>
<keyword evidence="1" id="KW-0472">Membrane</keyword>
<evidence type="ECO:0000256" key="1">
    <source>
        <dbReference type="SAM" id="Phobius"/>
    </source>
</evidence>
<keyword evidence="3" id="KW-1185">Reference proteome</keyword>
<proteinExistence type="predicted"/>
<dbReference type="Ensembl" id="ENSENLT00000035799.1">
    <property type="protein sequence ID" value="ENSENLP00000034854.1"/>
    <property type="gene ID" value="ENSENLG00000015263.1"/>
</dbReference>
<keyword evidence="1" id="KW-1133">Transmembrane helix</keyword>
<dbReference type="InParanoid" id="A0A665VSQ0"/>
<name>A0A665VSQ0_ECHNA</name>